<feature type="transmembrane region" description="Helical" evidence="8">
    <location>
        <begin position="584"/>
        <end position="602"/>
    </location>
</feature>
<evidence type="ECO:0000256" key="8">
    <source>
        <dbReference type="SAM" id="Phobius"/>
    </source>
</evidence>
<feature type="region of interest" description="Disordered" evidence="7">
    <location>
        <begin position="779"/>
        <end position="798"/>
    </location>
</feature>
<sequence length="928" mass="99327">MTALLMTASGSAAGWAAGVGYGFVDDSVTRVCEDRLGLHGVIDGDLPYSVNVPLGAFSDCISSYREATVTAVVAGVAATWLLTCLLIVSEYLWVRWRLRGAYWHLDERFALAATTFQALCRTEQGSDRQRPDLWVAGVGSGVSEAFTFGLPFTRPVVVVPPALALGEHPDFEPVVRHELAHVRARDVTTACWASWSLWASAAVVVLGVLPLLVGSARVPYWWGTATLVVLLLVLAANRAAVLRLREHLADRVAVDGMGGPERVTAMLDKVPEQTGPRRIPTALVRHFRAHPERDRRQRVANHEPVPAEGNLLLVAAVAHVGVALLSPAYVFVSNLVGWTAITQIPLCGVVGIAMGVLLMTLWETEARAGRRQLPFVLAVLAGATTGALANVPGLPTNLVRSEFLQAQWQLAVIALGVVGAVWLVTELTAGDQRLSRALVGVAAAASVAYAAARAMELAQMAALPRLAPHLAEYLGPVLRISLVKGGLTSRCYPALVLLGVVAALALAGGKPPRALLRLTVPVLAAGTAAAVPTLYLLFRRDLDEAQLEHLMHGRWWCAALAGWVVIVVALVLRPPNDDRPPVAWIVLAGWATTLSQGIVYLLRDILIGRLPRDVWLWNLQHYLINSSEILVVLTLVLTPAVLGAVVGLRRVARVRVGRHRTPVLYRPVAGLAGSLTAAAAVVVVLSGTAAAVTGRADDQERVDYAHAVLTDSTPKPVVPEPVPGPRDLPRTVTEAQARRALDAATAALPGWKAGKFEPGDGAVKPSPRECREVMARNDRKWSAVPKDPAQSRTLHGPDDHTLDMSLVAYPNAQVLADNWADADAVSRRCPSFTFPADQDADRVAHRRVRTLDLRPATLYHREIITELSTSEGPVIWLARLRCVAAGATEICASGSVLTVGQPPAEAIRALDELLATVTDAALADLRRG</sequence>
<feature type="transmembrane region" description="Helical" evidence="8">
    <location>
        <begin position="373"/>
        <end position="394"/>
    </location>
</feature>
<keyword evidence="5" id="KW-0862">Zinc</keyword>
<comment type="caution">
    <text evidence="10">The sequence shown here is derived from an EMBL/GenBank/DDBJ whole genome shotgun (WGS) entry which is preliminary data.</text>
</comment>
<evidence type="ECO:0000313" key="10">
    <source>
        <dbReference type="EMBL" id="MBM2619408.1"/>
    </source>
</evidence>
<feature type="domain" description="Peptidase M48" evidence="9">
    <location>
        <begin position="138"/>
        <end position="298"/>
    </location>
</feature>
<feature type="transmembrane region" description="Helical" evidence="8">
    <location>
        <begin position="437"/>
        <end position="455"/>
    </location>
</feature>
<comment type="cofactor">
    <cofactor evidence="1">
        <name>Zn(2+)</name>
        <dbReference type="ChEBI" id="CHEBI:29105"/>
    </cofactor>
</comment>
<feature type="transmembrane region" description="Helical" evidence="8">
    <location>
        <begin position="192"/>
        <end position="213"/>
    </location>
</feature>
<dbReference type="GO" id="GO:0008237">
    <property type="term" value="F:metallopeptidase activity"/>
    <property type="evidence" value="ECO:0007669"/>
    <property type="project" value="UniProtKB-KW"/>
</dbReference>
<accession>A0ABS2AHS7</accession>
<evidence type="ECO:0000256" key="6">
    <source>
        <dbReference type="ARBA" id="ARBA00023049"/>
    </source>
</evidence>
<dbReference type="RefSeq" id="WP_203379397.1">
    <property type="nucleotide sequence ID" value="NZ_JAENHP010000010.1"/>
</dbReference>
<feature type="transmembrane region" description="Helical" evidence="8">
    <location>
        <begin position="311"/>
        <end position="332"/>
    </location>
</feature>
<organism evidence="10 11">
    <name type="scientific">Paractinoplanes ovalisporus</name>
    <dbReference type="NCBI Taxonomy" id="2810368"/>
    <lineage>
        <taxon>Bacteria</taxon>
        <taxon>Bacillati</taxon>
        <taxon>Actinomycetota</taxon>
        <taxon>Actinomycetes</taxon>
        <taxon>Micromonosporales</taxon>
        <taxon>Micromonosporaceae</taxon>
        <taxon>Paractinoplanes</taxon>
    </lineage>
</organism>
<dbReference type="EMBL" id="JAENHP010000010">
    <property type="protein sequence ID" value="MBM2619408.1"/>
    <property type="molecule type" value="Genomic_DNA"/>
</dbReference>
<keyword evidence="2" id="KW-0645">Protease</keyword>
<protein>
    <submittedName>
        <fullName evidence="10">M48 family metalloprotease</fullName>
    </submittedName>
</protein>
<feature type="transmembrane region" description="Helical" evidence="8">
    <location>
        <begin position="622"/>
        <end position="648"/>
    </location>
</feature>
<feature type="transmembrane region" description="Helical" evidence="8">
    <location>
        <begin position="406"/>
        <end position="425"/>
    </location>
</feature>
<keyword evidence="8" id="KW-0472">Membrane</keyword>
<feature type="transmembrane region" description="Helical" evidence="8">
    <location>
        <begin position="338"/>
        <end position="361"/>
    </location>
</feature>
<evidence type="ECO:0000256" key="5">
    <source>
        <dbReference type="ARBA" id="ARBA00022833"/>
    </source>
</evidence>
<feature type="transmembrane region" description="Helical" evidence="8">
    <location>
        <begin position="487"/>
        <end position="507"/>
    </location>
</feature>
<evidence type="ECO:0000313" key="11">
    <source>
        <dbReference type="Proteomes" id="UP000632138"/>
    </source>
</evidence>
<proteinExistence type="predicted"/>
<keyword evidence="4" id="KW-0378">Hydrolase</keyword>
<dbReference type="Pfam" id="PF01435">
    <property type="entry name" value="Peptidase_M48"/>
    <property type="match status" value="1"/>
</dbReference>
<gene>
    <name evidence="10" type="ORF">JIG36_28030</name>
</gene>
<feature type="transmembrane region" description="Helical" evidence="8">
    <location>
        <begin position="553"/>
        <end position="572"/>
    </location>
</feature>
<keyword evidence="8" id="KW-1133">Transmembrane helix</keyword>
<evidence type="ECO:0000256" key="1">
    <source>
        <dbReference type="ARBA" id="ARBA00001947"/>
    </source>
</evidence>
<keyword evidence="11" id="KW-1185">Reference proteome</keyword>
<keyword evidence="3" id="KW-0479">Metal-binding</keyword>
<keyword evidence="6 10" id="KW-0482">Metalloprotease</keyword>
<dbReference type="Proteomes" id="UP000632138">
    <property type="component" value="Unassembled WGS sequence"/>
</dbReference>
<feature type="transmembrane region" description="Helical" evidence="8">
    <location>
        <begin position="514"/>
        <end position="538"/>
    </location>
</feature>
<evidence type="ECO:0000256" key="3">
    <source>
        <dbReference type="ARBA" id="ARBA00022723"/>
    </source>
</evidence>
<evidence type="ECO:0000256" key="7">
    <source>
        <dbReference type="SAM" id="MobiDB-lite"/>
    </source>
</evidence>
<feature type="transmembrane region" description="Helical" evidence="8">
    <location>
        <begin position="668"/>
        <end position="692"/>
    </location>
</feature>
<evidence type="ECO:0000256" key="2">
    <source>
        <dbReference type="ARBA" id="ARBA00022670"/>
    </source>
</evidence>
<feature type="transmembrane region" description="Helical" evidence="8">
    <location>
        <begin position="71"/>
        <end position="94"/>
    </location>
</feature>
<evidence type="ECO:0000256" key="4">
    <source>
        <dbReference type="ARBA" id="ARBA00022801"/>
    </source>
</evidence>
<evidence type="ECO:0000259" key="9">
    <source>
        <dbReference type="Pfam" id="PF01435"/>
    </source>
</evidence>
<name>A0ABS2AHS7_9ACTN</name>
<reference evidence="10 11" key="1">
    <citation type="submission" date="2021-01" db="EMBL/GenBank/DDBJ databases">
        <title>Actinoplanes sp. nov. LDG1-06 isolated from lichen.</title>
        <authorList>
            <person name="Saeng-In P."/>
            <person name="Phongsopitanun W."/>
            <person name="Kanchanasin P."/>
            <person name="Yuki M."/>
            <person name="Kudo T."/>
            <person name="Ohkuma M."/>
            <person name="Tanasupawat S."/>
        </authorList>
    </citation>
    <scope>NUCLEOTIDE SEQUENCE [LARGE SCALE GENOMIC DNA]</scope>
    <source>
        <strain evidence="10 11">LDG1-06</strain>
    </source>
</reference>
<feature type="transmembrane region" description="Helical" evidence="8">
    <location>
        <begin position="219"/>
        <end position="241"/>
    </location>
</feature>
<dbReference type="InterPro" id="IPR001915">
    <property type="entry name" value="Peptidase_M48"/>
</dbReference>
<keyword evidence="8" id="KW-0812">Transmembrane</keyword>